<gene>
    <name evidence="2" type="ORF">ABDJ85_13060</name>
</gene>
<dbReference type="Gene3D" id="3.90.550.10">
    <property type="entry name" value="Spore Coat Polysaccharide Biosynthesis Protein SpsA, Chain A"/>
    <property type="match status" value="1"/>
</dbReference>
<evidence type="ECO:0000259" key="1">
    <source>
        <dbReference type="Pfam" id="PF00535"/>
    </source>
</evidence>
<dbReference type="SUPFAM" id="SSF53448">
    <property type="entry name" value="Nucleotide-diphospho-sugar transferases"/>
    <property type="match status" value="1"/>
</dbReference>
<organism evidence="2 3">
    <name type="scientific">Roseateles paludis</name>
    <dbReference type="NCBI Taxonomy" id="3145238"/>
    <lineage>
        <taxon>Bacteria</taxon>
        <taxon>Pseudomonadati</taxon>
        <taxon>Pseudomonadota</taxon>
        <taxon>Betaproteobacteria</taxon>
        <taxon>Burkholderiales</taxon>
        <taxon>Sphaerotilaceae</taxon>
        <taxon>Roseateles</taxon>
    </lineage>
</organism>
<dbReference type="GO" id="GO:0016757">
    <property type="term" value="F:glycosyltransferase activity"/>
    <property type="evidence" value="ECO:0007669"/>
    <property type="project" value="UniProtKB-KW"/>
</dbReference>
<reference evidence="2 3" key="1">
    <citation type="submission" date="2024-05" db="EMBL/GenBank/DDBJ databases">
        <title>Roseateles sp. DJS-2-20 16S ribosomal RNA gene Genome sequencing and assembly.</title>
        <authorList>
            <person name="Woo H."/>
        </authorList>
    </citation>
    <scope>NUCLEOTIDE SEQUENCE [LARGE SCALE GENOMIC DNA]</scope>
    <source>
        <strain evidence="2 3">DJS-2-20</strain>
    </source>
</reference>
<name>A0ABV0G3X0_9BURK</name>
<proteinExistence type="predicted"/>
<dbReference type="CDD" id="cd00761">
    <property type="entry name" value="Glyco_tranf_GTA_type"/>
    <property type="match status" value="1"/>
</dbReference>
<evidence type="ECO:0000313" key="3">
    <source>
        <dbReference type="Proteomes" id="UP001495147"/>
    </source>
</evidence>
<dbReference type="EMBL" id="JBDPZD010000003">
    <property type="protein sequence ID" value="MEO3692403.1"/>
    <property type="molecule type" value="Genomic_DNA"/>
</dbReference>
<dbReference type="Pfam" id="PF00535">
    <property type="entry name" value="Glycos_transf_2"/>
    <property type="match status" value="1"/>
</dbReference>
<keyword evidence="2" id="KW-0808">Transferase</keyword>
<feature type="domain" description="Glycosyltransferase 2-like" evidence="1">
    <location>
        <begin position="7"/>
        <end position="138"/>
    </location>
</feature>
<keyword evidence="2" id="KW-0328">Glycosyltransferase</keyword>
<sequence>MNKSWLSVLIPVYNVRPFLAECLASVLQDGIEGVEVLMLEDCSTDGSDRLAAELAARHAPQVQLLRHAQNGGLSAARNTLLDAAQGDYVWFLDSDDLLLPGSVRDLQACLERFQAPDLVLCDFRTVRERFQLKHRLRGELHFHTFAGPPRTRLSDRAALLRGAFDRGHLHSWSKIARRELWEGLRFPVGRYFEDMATTPALLLRARSYVYMDSVWVGYRQRAGSILASNTVRKVDDMMAALAPVPALLAAQLPSLGAETDFAAGYYAAKTFVTACRFEGRRGDPARLAQHLQSFEAMSPLAPAAVVAGCRARGWWWRALRVGYWLGRATAASKAS</sequence>
<dbReference type="EC" id="2.4.-.-" evidence="2"/>
<accession>A0ABV0G3X0</accession>
<keyword evidence="3" id="KW-1185">Reference proteome</keyword>
<comment type="caution">
    <text evidence="2">The sequence shown here is derived from an EMBL/GenBank/DDBJ whole genome shotgun (WGS) entry which is preliminary data.</text>
</comment>
<dbReference type="InterPro" id="IPR001173">
    <property type="entry name" value="Glyco_trans_2-like"/>
</dbReference>
<dbReference type="Proteomes" id="UP001495147">
    <property type="component" value="Unassembled WGS sequence"/>
</dbReference>
<evidence type="ECO:0000313" key="2">
    <source>
        <dbReference type="EMBL" id="MEO3692403.1"/>
    </source>
</evidence>
<dbReference type="InterPro" id="IPR029044">
    <property type="entry name" value="Nucleotide-diphossugar_trans"/>
</dbReference>
<dbReference type="PANTHER" id="PTHR22916">
    <property type="entry name" value="GLYCOSYLTRANSFERASE"/>
    <property type="match status" value="1"/>
</dbReference>
<protein>
    <submittedName>
        <fullName evidence="2">Glycosyltransferase family 2 protein</fullName>
        <ecNumber evidence="2">2.4.-.-</ecNumber>
    </submittedName>
</protein>
<dbReference type="PANTHER" id="PTHR22916:SF3">
    <property type="entry name" value="UDP-GLCNAC:BETAGAL BETA-1,3-N-ACETYLGLUCOSAMINYLTRANSFERASE-LIKE PROTEIN 1"/>
    <property type="match status" value="1"/>
</dbReference>
<dbReference type="RefSeq" id="WP_347705221.1">
    <property type="nucleotide sequence ID" value="NZ_JBDPZD010000003.1"/>
</dbReference>